<reference evidence="2 3" key="1">
    <citation type="submission" date="2019-09" db="EMBL/GenBank/DDBJ databases">
        <title>Whole-genome sequence of the purple sulfur bacterium Thiohalocapsa marina DSM 19078.</title>
        <authorList>
            <person name="Kyndt J.A."/>
            <person name="Meyer T.E."/>
        </authorList>
    </citation>
    <scope>NUCLEOTIDE SEQUENCE [LARGE SCALE GENOMIC DNA]</scope>
    <source>
        <strain evidence="2 3">DSM 19078</strain>
    </source>
</reference>
<keyword evidence="3" id="KW-1185">Reference proteome</keyword>
<name>A0A5M8FSJ7_9GAMM</name>
<protein>
    <submittedName>
        <fullName evidence="2">GNAT family N-acetyltransferase</fullName>
    </submittedName>
</protein>
<dbReference type="OrthoDB" id="187903at2"/>
<dbReference type="Proteomes" id="UP000322981">
    <property type="component" value="Unassembled WGS sequence"/>
</dbReference>
<evidence type="ECO:0000313" key="3">
    <source>
        <dbReference type="Proteomes" id="UP000322981"/>
    </source>
</evidence>
<evidence type="ECO:0000313" key="2">
    <source>
        <dbReference type="EMBL" id="KAA6185192.1"/>
    </source>
</evidence>
<dbReference type="Pfam" id="PF00583">
    <property type="entry name" value="Acetyltransf_1"/>
    <property type="match status" value="1"/>
</dbReference>
<dbReference type="AlphaFoldDB" id="A0A5M8FSJ7"/>
<proteinExistence type="predicted"/>
<dbReference type="CDD" id="cd04301">
    <property type="entry name" value="NAT_SF"/>
    <property type="match status" value="1"/>
</dbReference>
<dbReference type="InterPro" id="IPR000182">
    <property type="entry name" value="GNAT_dom"/>
</dbReference>
<sequence length="213" mass="24079">MSTDTIRLVRVAGADLERQIPELARLRIQVFRDFPYLYDGDLTYEADYLRTYSQARGSVVVLALDADRVVGAATALPLTEEMDEVQAPFLAAGYDPAGVFYLGESVLLPAYRGRGIGVRFFQEREAHARTLAADPGTGFGPWRWYSFCAVERAADDPRRPADYVPLDAFWQHRGYRRHPELRTTFAWQELGETGQSPKPMVFWLKPTGGQSDR</sequence>
<feature type="domain" description="N-acetyltransferase" evidence="1">
    <location>
        <begin position="4"/>
        <end position="205"/>
    </location>
</feature>
<dbReference type="RefSeq" id="WP_150092878.1">
    <property type="nucleotide sequence ID" value="NZ_JBFUOH010000059.1"/>
</dbReference>
<dbReference type="PROSITE" id="PS51186">
    <property type="entry name" value="GNAT"/>
    <property type="match status" value="1"/>
</dbReference>
<comment type="caution">
    <text evidence="2">The sequence shown here is derived from an EMBL/GenBank/DDBJ whole genome shotgun (WGS) entry which is preliminary data.</text>
</comment>
<dbReference type="Gene3D" id="3.40.630.30">
    <property type="match status" value="1"/>
</dbReference>
<keyword evidence="2" id="KW-0808">Transferase</keyword>
<gene>
    <name evidence="2" type="ORF">F2Q65_09805</name>
</gene>
<dbReference type="SUPFAM" id="SSF55729">
    <property type="entry name" value="Acyl-CoA N-acyltransferases (Nat)"/>
    <property type="match status" value="1"/>
</dbReference>
<evidence type="ECO:0000259" key="1">
    <source>
        <dbReference type="PROSITE" id="PS51186"/>
    </source>
</evidence>
<dbReference type="EMBL" id="VWXX01000012">
    <property type="protein sequence ID" value="KAA6185192.1"/>
    <property type="molecule type" value="Genomic_DNA"/>
</dbReference>
<dbReference type="InterPro" id="IPR016181">
    <property type="entry name" value="Acyl_CoA_acyltransferase"/>
</dbReference>
<dbReference type="GO" id="GO:0016747">
    <property type="term" value="F:acyltransferase activity, transferring groups other than amino-acyl groups"/>
    <property type="evidence" value="ECO:0007669"/>
    <property type="project" value="InterPro"/>
</dbReference>
<accession>A0A5M8FSJ7</accession>
<organism evidence="2 3">
    <name type="scientific">Thiohalocapsa marina</name>
    <dbReference type="NCBI Taxonomy" id="424902"/>
    <lineage>
        <taxon>Bacteria</taxon>
        <taxon>Pseudomonadati</taxon>
        <taxon>Pseudomonadota</taxon>
        <taxon>Gammaproteobacteria</taxon>
        <taxon>Chromatiales</taxon>
        <taxon>Chromatiaceae</taxon>
        <taxon>Thiohalocapsa</taxon>
    </lineage>
</organism>